<organism evidence="4 5">
    <name type="scientific">Collybiopsis confluens</name>
    <dbReference type="NCBI Taxonomy" id="2823264"/>
    <lineage>
        <taxon>Eukaryota</taxon>
        <taxon>Fungi</taxon>
        <taxon>Dikarya</taxon>
        <taxon>Basidiomycota</taxon>
        <taxon>Agaricomycotina</taxon>
        <taxon>Agaricomycetes</taxon>
        <taxon>Agaricomycetidae</taxon>
        <taxon>Agaricales</taxon>
        <taxon>Marasmiineae</taxon>
        <taxon>Omphalotaceae</taxon>
        <taxon>Collybiopsis</taxon>
    </lineage>
</organism>
<accession>A0A8H5HSW0</accession>
<dbReference type="GO" id="GO:0016788">
    <property type="term" value="F:hydrolase activity, acting on ester bonds"/>
    <property type="evidence" value="ECO:0007669"/>
    <property type="project" value="UniProtKB-ARBA"/>
</dbReference>
<dbReference type="EMBL" id="JAACJN010000076">
    <property type="protein sequence ID" value="KAF5378440.1"/>
    <property type="molecule type" value="Genomic_DNA"/>
</dbReference>
<dbReference type="EMBL" id="JAACJN010000026">
    <property type="protein sequence ID" value="KAF5388874.1"/>
    <property type="molecule type" value="Genomic_DNA"/>
</dbReference>
<dbReference type="Proteomes" id="UP000518752">
    <property type="component" value="Unassembled WGS sequence"/>
</dbReference>
<dbReference type="InterPro" id="IPR050261">
    <property type="entry name" value="FrsA_esterase"/>
</dbReference>
<dbReference type="InterPro" id="IPR000383">
    <property type="entry name" value="Xaa-Pro-like_dom"/>
</dbReference>
<proteinExistence type="predicted"/>
<evidence type="ECO:0000256" key="1">
    <source>
        <dbReference type="ARBA" id="ARBA00022801"/>
    </source>
</evidence>
<name>A0A8H5HSW0_9AGAR</name>
<keyword evidence="5" id="KW-1185">Reference proteome</keyword>
<keyword evidence="1" id="KW-0378">Hydrolase</keyword>
<evidence type="ECO:0000259" key="2">
    <source>
        <dbReference type="Pfam" id="PF02129"/>
    </source>
</evidence>
<evidence type="ECO:0000313" key="5">
    <source>
        <dbReference type="Proteomes" id="UP000518752"/>
    </source>
</evidence>
<dbReference type="PANTHER" id="PTHR22946:SF9">
    <property type="entry name" value="POLYKETIDE TRANSFERASE AF380"/>
    <property type="match status" value="1"/>
</dbReference>
<dbReference type="SUPFAM" id="SSF53474">
    <property type="entry name" value="alpha/beta-Hydrolases"/>
    <property type="match status" value="1"/>
</dbReference>
<dbReference type="Pfam" id="PF02129">
    <property type="entry name" value="Peptidase_S15"/>
    <property type="match status" value="1"/>
</dbReference>
<feature type="domain" description="Xaa-Pro dipeptidyl-peptidase-like" evidence="2">
    <location>
        <begin position="20"/>
        <end position="149"/>
    </location>
</feature>
<gene>
    <name evidence="4" type="ORF">D9757_005574</name>
    <name evidence="3" type="ORF">D9757_011146</name>
</gene>
<dbReference type="Gene3D" id="3.40.50.1820">
    <property type="entry name" value="alpha/beta hydrolase"/>
    <property type="match status" value="1"/>
</dbReference>
<dbReference type="AlphaFoldDB" id="A0A8H5HSW0"/>
<dbReference type="InterPro" id="IPR029058">
    <property type="entry name" value="AB_hydrolase_fold"/>
</dbReference>
<reference evidence="4 5" key="1">
    <citation type="journal article" date="2020" name="ISME J.">
        <title>Uncovering the hidden diversity of litter-decomposition mechanisms in mushroom-forming fungi.</title>
        <authorList>
            <person name="Floudas D."/>
            <person name="Bentzer J."/>
            <person name="Ahren D."/>
            <person name="Johansson T."/>
            <person name="Persson P."/>
            <person name="Tunlid A."/>
        </authorList>
    </citation>
    <scope>NUCLEOTIDE SEQUENCE [LARGE SCALE GENOMIC DNA]</scope>
    <source>
        <strain evidence="4 5">CBS 406.79</strain>
    </source>
</reference>
<dbReference type="OrthoDB" id="2498029at2759"/>
<evidence type="ECO:0000313" key="3">
    <source>
        <dbReference type="EMBL" id="KAF5378440.1"/>
    </source>
</evidence>
<sequence length="307" mass="33735">MARRFSRDCLRIPTASKDVFLHVWLYKPEGDGPFPVVIAGHGLSVTKEAGLGVFGEKWANEAAFASIIFDYRFFGESDGQPRNLAVYSKQLEDYKSVLRWVRERPNEFKNDKIVIMGSATSGINVVNLALNDPGLAGAMMHSPILDGYATITALPFNARLMFWATVDLIKEKLGLAPVFIRAVGRPGEFAFLTTPSSYPGFEQMFSQGSIPFSEAPNLLTPRVVYELLGASARPGLQLNQVLCKTLVVSARDDDCIPIQIARNLVAAAPEKVVYVELPCGHYDVMQGGKGFDDNVKAQISFLQSLLN</sequence>
<dbReference type="PANTHER" id="PTHR22946">
    <property type="entry name" value="DIENELACTONE HYDROLASE DOMAIN-CONTAINING PROTEIN-RELATED"/>
    <property type="match status" value="1"/>
</dbReference>
<protein>
    <recommendedName>
        <fullName evidence="2">Xaa-Pro dipeptidyl-peptidase-like domain-containing protein</fullName>
    </recommendedName>
</protein>
<comment type="caution">
    <text evidence="4">The sequence shown here is derived from an EMBL/GenBank/DDBJ whole genome shotgun (WGS) entry which is preliminary data.</text>
</comment>
<evidence type="ECO:0000313" key="4">
    <source>
        <dbReference type="EMBL" id="KAF5388874.1"/>
    </source>
</evidence>